<evidence type="ECO:0000259" key="3">
    <source>
        <dbReference type="Pfam" id="PF00884"/>
    </source>
</evidence>
<dbReference type="InterPro" id="IPR017850">
    <property type="entry name" value="Alkaline_phosphatase_core_sf"/>
</dbReference>
<feature type="signal peptide" evidence="2">
    <location>
        <begin position="1"/>
        <end position="25"/>
    </location>
</feature>
<dbReference type="Gene3D" id="2.60.120.260">
    <property type="entry name" value="Galactose-binding domain-like"/>
    <property type="match status" value="1"/>
</dbReference>
<dbReference type="EMBL" id="JAENIL010000003">
    <property type="protein sequence ID" value="MBK1875561.1"/>
    <property type="molecule type" value="Genomic_DNA"/>
</dbReference>
<dbReference type="Gene3D" id="3.40.720.10">
    <property type="entry name" value="Alkaline Phosphatase, subunit A"/>
    <property type="match status" value="1"/>
</dbReference>
<evidence type="ECO:0000313" key="4">
    <source>
        <dbReference type="EMBL" id="MBK1875561.1"/>
    </source>
</evidence>
<keyword evidence="5" id="KW-1185">Reference proteome</keyword>
<gene>
    <name evidence="4" type="ORF">JIN87_01710</name>
</gene>
<evidence type="ECO:0000256" key="1">
    <source>
        <dbReference type="ARBA" id="ARBA00008779"/>
    </source>
</evidence>
<dbReference type="PANTHER" id="PTHR42693:SF33">
    <property type="entry name" value="ARYLSULFATASE"/>
    <property type="match status" value="1"/>
</dbReference>
<dbReference type="Proteomes" id="UP000617628">
    <property type="component" value="Unassembled WGS sequence"/>
</dbReference>
<accession>A0A934RSH7</accession>
<name>A0A934RSH7_9BACT</name>
<dbReference type="Pfam" id="PF00884">
    <property type="entry name" value="Sulfatase"/>
    <property type="match status" value="1"/>
</dbReference>
<evidence type="ECO:0000313" key="5">
    <source>
        <dbReference type="Proteomes" id="UP000617628"/>
    </source>
</evidence>
<sequence>MNSHPHALQLLLATLALLVSPLCSAEQTNSKPNVVLILVDDYGYADISAEGNTQVQTPNIDRIANEGMRLTRFYQSAGACAPTRASLLTGRYYYETGVWGVHWGRDSLHRDENTLGNLMQSAGYKTGVFGKWHSGKSDAYFGWSRGFDTSVHTELYKYHRNRILTDRRIVTVTDPITDVVGDRAAAFIEANKDQPFFCYVPFQAMHEPFNCPEPIFEKYKQQGYSDHVAALYGMVEVLDNNVGKLLDELEEHGLSDNTLVLFMVDDGSSPGFLHTYQTRRMNAEEKAERRRGWARELRGTKANISEGGQISPFYARWPGVIEAGTSSDALSSIIDIYPTLADISNIPYPETQLPLRGFSLKSVLAGGKSLDEDRVLFDGTNLYLLERERSFKDGTPRIRQLSAHYRNWKYIREDNYIHGGTDEHFHKLYNLDTDPNETTDCFAEQAEIGNLLKAHTQTWLDSIIESGRGFEETVIPVGDWNETGTPIHLDATTRIVGPLERPGSGFEFTGWTEIGSALSFNVDVLETGTYRFELDHSESDSGAIFQITAGSASSDCQIGSGKQSYSDPVKLKAGAQQLTITLKDPGSSKDPLDRLKHLVVHCIPDSDTIDIPTGIGFTLSKAKKSKPIAKAVQTFECREFQRSSGNVPTVTVGKAQELTVAPSVDNPESLSRIDVWLGFEKIHSSTIPQTLSLPKLAEGHHTLTLEFISREGTHSTSRVEIDVEG</sequence>
<dbReference type="RefSeq" id="WP_200353779.1">
    <property type="nucleotide sequence ID" value="NZ_JAENIL010000003.1"/>
</dbReference>
<evidence type="ECO:0000256" key="2">
    <source>
        <dbReference type="SAM" id="SignalP"/>
    </source>
</evidence>
<reference evidence="4" key="1">
    <citation type="submission" date="2021-01" db="EMBL/GenBank/DDBJ databases">
        <title>Modified the classification status of verrucomicrobia.</title>
        <authorList>
            <person name="Feng X."/>
        </authorList>
    </citation>
    <scope>NUCLEOTIDE SEQUENCE</scope>
    <source>
        <strain evidence="4">KCTC 13126</strain>
    </source>
</reference>
<dbReference type="AlphaFoldDB" id="A0A934RSH7"/>
<organism evidence="4 5">
    <name type="scientific">Pelagicoccus mobilis</name>
    <dbReference type="NCBI Taxonomy" id="415221"/>
    <lineage>
        <taxon>Bacteria</taxon>
        <taxon>Pseudomonadati</taxon>
        <taxon>Verrucomicrobiota</taxon>
        <taxon>Opitutia</taxon>
        <taxon>Puniceicoccales</taxon>
        <taxon>Pelagicoccaceae</taxon>
        <taxon>Pelagicoccus</taxon>
    </lineage>
</organism>
<keyword evidence="2" id="KW-0732">Signal</keyword>
<comment type="similarity">
    <text evidence="1">Belongs to the sulfatase family.</text>
</comment>
<feature type="domain" description="Sulfatase N-terminal" evidence="3">
    <location>
        <begin position="32"/>
        <end position="344"/>
    </location>
</feature>
<dbReference type="PANTHER" id="PTHR42693">
    <property type="entry name" value="ARYLSULFATASE FAMILY MEMBER"/>
    <property type="match status" value="1"/>
</dbReference>
<dbReference type="InterPro" id="IPR000917">
    <property type="entry name" value="Sulfatase_N"/>
</dbReference>
<keyword evidence="4" id="KW-0378">Hydrolase</keyword>
<protein>
    <submittedName>
        <fullName evidence="4">Sulfatase-like hydrolase/transferase</fullName>
    </submittedName>
</protein>
<dbReference type="SUPFAM" id="SSF53649">
    <property type="entry name" value="Alkaline phosphatase-like"/>
    <property type="match status" value="1"/>
</dbReference>
<feature type="chain" id="PRO_5037566190" evidence="2">
    <location>
        <begin position="26"/>
        <end position="725"/>
    </location>
</feature>
<dbReference type="GO" id="GO:0004065">
    <property type="term" value="F:arylsulfatase activity"/>
    <property type="evidence" value="ECO:0007669"/>
    <property type="project" value="TreeGrafter"/>
</dbReference>
<dbReference type="InterPro" id="IPR050738">
    <property type="entry name" value="Sulfatase"/>
</dbReference>
<proteinExistence type="inferred from homology"/>
<comment type="caution">
    <text evidence="4">The sequence shown here is derived from an EMBL/GenBank/DDBJ whole genome shotgun (WGS) entry which is preliminary data.</text>
</comment>